<accession>A0ABT6D104</accession>
<evidence type="ECO:0000313" key="4">
    <source>
        <dbReference type="Proteomes" id="UP001146336"/>
    </source>
</evidence>
<gene>
    <name evidence="3" type="ORF">OIT47_002150</name>
</gene>
<dbReference type="NCBIfam" id="NF033745">
    <property type="entry name" value="class_C_sortase"/>
    <property type="match status" value="1"/>
</dbReference>
<dbReference type="InterPro" id="IPR005754">
    <property type="entry name" value="Sortase"/>
</dbReference>
<keyword evidence="4" id="KW-1185">Reference proteome</keyword>
<dbReference type="NCBIfam" id="TIGR01076">
    <property type="entry name" value="sortase_fam"/>
    <property type="match status" value="1"/>
</dbReference>
<evidence type="ECO:0000256" key="2">
    <source>
        <dbReference type="SAM" id="Phobius"/>
    </source>
</evidence>
<evidence type="ECO:0000256" key="1">
    <source>
        <dbReference type="ARBA" id="ARBA00022801"/>
    </source>
</evidence>
<sequence length="293" mass="32235">MAKKPRKKISPVTAILFITGLAIFSYPIVAQAYEAMHQTSIVKGYEQTAAVMPKKEKNAVQQAIEKENSEIREKSKQNGTDADVITAMTELNQKQSFEKGDDSTIKNVVGKPIGVISIPKMGGLRLPIYNSIKDKVISNGAGLIPGTSIPQAKKKGIHSVITSHSGLPNAKLFTDLKKLELKDKFYIEIAGGKTLTYQVDKIDVIEPKQLETYFKLDQTKNYVTLLTCTPTGINSHRLLVRGHQIPTESVPTNVVRAEFMWLGALIVAISSLGGYLIRRRVLIKNAMMAAVTK</sequence>
<dbReference type="InterPro" id="IPR023365">
    <property type="entry name" value="Sortase_dom-sf"/>
</dbReference>
<dbReference type="Proteomes" id="UP001146336">
    <property type="component" value="Unassembled WGS sequence"/>
</dbReference>
<feature type="transmembrane region" description="Helical" evidence="2">
    <location>
        <begin position="259"/>
        <end position="277"/>
    </location>
</feature>
<keyword evidence="2" id="KW-0472">Membrane</keyword>
<dbReference type="Gene3D" id="2.40.260.10">
    <property type="entry name" value="Sortase"/>
    <property type="match status" value="1"/>
</dbReference>
<dbReference type="RefSeq" id="WP_199403858.1">
    <property type="nucleotide sequence ID" value="NZ_JAOZFC020000001.1"/>
</dbReference>
<dbReference type="InterPro" id="IPR042002">
    <property type="entry name" value="Sortase_C"/>
</dbReference>
<organism evidence="3 4">
    <name type="scientific">Weissella fermenti</name>
    <dbReference type="NCBI Taxonomy" id="2987699"/>
    <lineage>
        <taxon>Bacteria</taxon>
        <taxon>Bacillati</taxon>
        <taxon>Bacillota</taxon>
        <taxon>Bacilli</taxon>
        <taxon>Lactobacillales</taxon>
        <taxon>Lactobacillaceae</taxon>
        <taxon>Weissella</taxon>
    </lineage>
</organism>
<keyword evidence="2" id="KW-1133">Transmembrane helix</keyword>
<dbReference type="Pfam" id="PF04203">
    <property type="entry name" value="Sortase"/>
    <property type="match status" value="1"/>
</dbReference>
<protein>
    <submittedName>
        <fullName evidence="3">Class C sortase</fullName>
    </submittedName>
</protein>
<reference evidence="3" key="1">
    <citation type="submission" date="2023-03" db="EMBL/GenBank/DDBJ databases">
        <title>Comparative genomics of Weissella fermenti BK2, and weissella type species.</title>
        <authorList>
            <person name="Lee J.K."/>
            <person name="Baek J.H."/>
            <person name="Kim J.M."/>
            <person name="Choi D.G."/>
            <person name="Jeon C.O."/>
        </authorList>
    </citation>
    <scope>NUCLEOTIDE SEQUENCE</scope>
    <source>
        <strain evidence="3">BK2</strain>
    </source>
</reference>
<keyword evidence="2" id="KW-0812">Transmembrane</keyword>
<name>A0ABT6D104_9LACO</name>
<proteinExistence type="predicted"/>
<dbReference type="CDD" id="cd05827">
    <property type="entry name" value="Sortase_C"/>
    <property type="match status" value="1"/>
</dbReference>
<keyword evidence="1" id="KW-0378">Hydrolase</keyword>
<evidence type="ECO:0000313" key="3">
    <source>
        <dbReference type="EMBL" id="MDF9299114.1"/>
    </source>
</evidence>
<dbReference type="SUPFAM" id="SSF63817">
    <property type="entry name" value="Sortase"/>
    <property type="match status" value="1"/>
</dbReference>
<comment type="caution">
    <text evidence="3">The sequence shown here is derived from an EMBL/GenBank/DDBJ whole genome shotgun (WGS) entry which is preliminary data.</text>
</comment>
<dbReference type="EMBL" id="JAOZFC020000001">
    <property type="protein sequence ID" value="MDF9299114.1"/>
    <property type="molecule type" value="Genomic_DNA"/>
</dbReference>